<name>A0A0A9CWR1_ARUDO</name>
<evidence type="ECO:0000256" key="1">
    <source>
        <dbReference type="SAM" id="MobiDB-lite"/>
    </source>
</evidence>
<reference evidence="2" key="2">
    <citation type="journal article" date="2015" name="Data Brief">
        <title>Shoot transcriptome of the giant reed, Arundo donax.</title>
        <authorList>
            <person name="Barrero R.A."/>
            <person name="Guerrero F.D."/>
            <person name="Moolhuijzen P."/>
            <person name="Goolsby J.A."/>
            <person name="Tidwell J."/>
            <person name="Bellgard S.E."/>
            <person name="Bellgard M.I."/>
        </authorList>
    </citation>
    <scope>NUCLEOTIDE SEQUENCE</scope>
    <source>
        <tissue evidence="2">Shoot tissue taken approximately 20 cm above the soil surface</tissue>
    </source>
</reference>
<reference evidence="2" key="1">
    <citation type="submission" date="2014-09" db="EMBL/GenBank/DDBJ databases">
        <authorList>
            <person name="Magalhaes I.L.F."/>
            <person name="Oliveira U."/>
            <person name="Santos F.R."/>
            <person name="Vidigal T.H.D.A."/>
            <person name="Brescovit A.D."/>
            <person name="Santos A.J."/>
        </authorList>
    </citation>
    <scope>NUCLEOTIDE SEQUENCE</scope>
    <source>
        <tissue evidence="2">Shoot tissue taken approximately 20 cm above the soil surface</tissue>
    </source>
</reference>
<accession>A0A0A9CWR1</accession>
<dbReference type="EMBL" id="GBRH01217131">
    <property type="protein sequence ID" value="JAD80764.1"/>
    <property type="molecule type" value="Transcribed_RNA"/>
</dbReference>
<feature type="compositionally biased region" description="Basic and acidic residues" evidence="1">
    <location>
        <begin position="103"/>
        <end position="114"/>
    </location>
</feature>
<evidence type="ECO:0000313" key="2">
    <source>
        <dbReference type="EMBL" id="JAD80764.1"/>
    </source>
</evidence>
<protein>
    <submittedName>
        <fullName evidence="2">Uncharacterized protein</fullName>
    </submittedName>
</protein>
<feature type="compositionally biased region" description="Low complexity" evidence="1">
    <location>
        <begin position="88"/>
        <end position="102"/>
    </location>
</feature>
<feature type="compositionally biased region" description="Polar residues" evidence="1">
    <location>
        <begin position="50"/>
        <end position="63"/>
    </location>
</feature>
<sequence>MGLISSVCGKETFTVAGEEPHEAATRTCAQLHPAQRQDDKRRHGAGPRNTRYQARTTEPNPQRSGKAGLTQGSTSHPIPSGTTRPADARWGARTARSAASARARPELRHSSLSL</sequence>
<feature type="region of interest" description="Disordered" evidence="1">
    <location>
        <begin position="16"/>
        <end position="114"/>
    </location>
</feature>
<organism evidence="2">
    <name type="scientific">Arundo donax</name>
    <name type="common">Giant reed</name>
    <name type="synonym">Donax arundinaceus</name>
    <dbReference type="NCBI Taxonomy" id="35708"/>
    <lineage>
        <taxon>Eukaryota</taxon>
        <taxon>Viridiplantae</taxon>
        <taxon>Streptophyta</taxon>
        <taxon>Embryophyta</taxon>
        <taxon>Tracheophyta</taxon>
        <taxon>Spermatophyta</taxon>
        <taxon>Magnoliopsida</taxon>
        <taxon>Liliopsida</taxon>
        <taxon>Poales</taxon>
        <taxon>Poaceae</taxon>
        <taxon>PACMAD clade</taxon>
        <taxon>Arundinoideae</taxon>
        <taxon>Arundineae</taxon>
        <taxon>Arundo</taxon>
    </lineage>
</organism>
<dbReference type="AlphaFoldDB" id="A0A0A9CWR1"/>
<proteinExistence type="predicted"/>
<feature type="compositionally biased region" description="Polar residues" evidence="1">
    <location>
        <begin position="70"/>
        <end position="83"/>
    </location>
</feature>